<proteinExistence type="predicted"/>
<sequence length="91" mass="10087">MNCRDTCVCKPDHLMHLQGKIAKIAGDHPKYPPFASRRYPAPSIRVSIYHLAIDHSKGSGCQAVAMHHSKGSECRAVRKRLFNIALMFGGV</sequence>
<keyword evidence="2" id="KW-1185">Reference proteome</keyword>
<evidence type="ECO:0000313" key="2">
    <source>
        <dbReference type="Proteomes" id="UP000316621"/>
    </source>
</evidence>
<reference evidence="1 2" key="1">
    <citation type="journal article" date="2018" name="Science">
        <title>The opium poppy genome and morphinan production.</title>
        <authorList>
            <person name="Guo L."/>
            <person name="Winzer T."/>
            <person name="Yang X."/>
            <person name="Li Y."/>
            <person name="Ning Z."/>
            <person name="He Z."/>
            <person name="Teodor R."/>
            <person name="Lu Y."/>
            <person name="Bowser T.A."/>
            <person name="Graham I.A."/>
            <person name="Ye K."/>
        </authorList>
    </citation>
    <scope>NUCLEOTIDE SEQUENCE [LARGE SCALE GENOMIC DNA]</scope>
    <source>
        <strain evidence="2">cv. HN1</strain>
        <tissue evidence="1">Leaves</tissue>
    </source>
</reference>
<name>A0A4Y7JPZ1_PAPSO</name>
<dbReference type="Proteomes" id="UP000316621">
    <property type="component" value="Chromosome 5"/>
</dbReference>
<organism evidence="1 2">
    <name type="scientific">Papaver somniferum</name>
    <name type="common">Opium poppy</name>
    <dbReference type="NCBI Taxonomy" id="3469"/>
    <lineage>
        <taxon>Eukaryota</taxon>
        <taxon>Viridiplantae</taxon>
        <taxon>Streptophyta</taxon>
        <taxon>Embryophyta</taxon>
        <taxon>Tracheophyta</taxon>
        <taxon>Spermatophyta</taxon>
        <taxon>Magnoliopsida</taxon>
        <taxon>Ranunculales</taxon>
        <taxon>Papaveraceae</taxon>
        <taxon>Papaveroideae</taxon>
        <taxon>Papaver</taxon>
    </lineage>
</organism>
<dbReference type="Gramene" id="RZC62021">
    <property type="protein sequence ID" value="RZC62021"/>
    <property type="gene ID" value="C5167_023757"/>
</dbReference>
<gene>
    <name evidence="1" type="ORF">C5167_023757</name>
</gene>
<accession>A0A4Y7JPZ1</accession>
<evidence type="ECO:0000313" key="1">
    <source>
        <dbReference type="EMBL" id="RZC62021.1"/>
    </source>
</evidence>
<dbReference type="EMBL" id="CM010719">
    <property type="protein sequence ID" value="RZC62021.1"/>
    <property type="molecule type" value="Genomic_DNA"/>
</dbReference>
<protein>
    <submittedName>
        <fullName evidence="1">Uncharacterized protein</fullName>
    </submittedName>
</protein>
<dbReference type="AlphaFoldDB" id="A0A4Y7JPZ1"/>